<proteinExistence type="predicted"/>
<protein>
    <submittedName>
        <fullName evidence="2">Uncharacterized protein</fullName>
    </submittedName>
</protein>
<dbReference type="AlphaFoldDB" id="A0A4Z2HWD6"/>
<name>A0A4Z2HWD6_9TELE</name>
<keyword evidence="3" id="KW-1185">Reference proteome</keyword>
<evidence type="ECO:0000313" key="2">
    <source>
        <dbReference type="EMBL" id="TNN70166.1"/>
    </source>
</evidence>
<reference evidence="2 3" key="1">
    <citation type="submission" date="2019-03" db="EMBL/GenBank/DDBJ databases">
        <title>First draft genome of Liparis tanakae, snailfish: a comprehensive survey of snailfish specific genes.</title>
        <authorList>
            <person name="Kim W."/>
            <person name="Song I."/>
            <person name="Jeong J.-H."/>
            <person name="Kim D."/>
            <person name="Kim S."/>
            <person name="Ryu S."/>
            <person name="Song J.Y."/>
            <person name="Lee S.K."/>
        </authorList>
    </citation>
    <scope>NUCLEOTIDE SEQUENCE [LARGE SCALE GENOMIC DNA]</scope>
    <source>
        <tissue evidence="2">Muscle</tissue>
    </source>
</reference>
<evidence type="ECO:0000256" key="1">
    <source>
        <dbReference type="SAM" id="MobiDB-lite"/>
    </source>
</evidence>
<feature type="region of interest" description="Disordered" evidence="1">
    <location>
        <begin position="1"/>
        <end position="41"/>
    </location>
</feature>
<accession>A0A4Z2HWD6</accession>
<dbReference type="Proteomes" id="UP000314294">
    <property type="component" value="Unassembled WGS sequence"/>
</dbReference>
<gene>
    <name evidence="2" type="ORF">EYF80_019667</name>
</gene>
<sequence length="183" mass="19155">MATPSQGLCGLQAPPLAATIGRNPDPSPRGQSSSDELARGNEGRLACRAPSRMGWCVVQGSYDYPSPGTIGASQSIITSALILARQNQPPAFPAALGEEGYFIDVLIRSYLGMDERLQRGDVSLEDTMTGHAALAGTCPSGNRGAHLGRCNRSHFYIKAIPNSGSACSAVHVKEGKSLSRPSS</sequence>
<organism evidence="2 3">
    <name type="scientific">Liparis tanakae</name>
    <name type="common">Tanaka's snailfish</name>
    <dbReference type="NCBI Taxonomy" id="230148"/>
    <lineage>
        <taxon>Eukaryota</taxon>
        <taxon>Metazoa</taxon>
        <taxon>Chordata</taxon>
        <taxon>Craniata</taxon>
        <taxon>Vertebrata</taxon>
        <taxon>Euteleostomi</taxon>
        <taxon>Actinopterygii</taxon>
        <taxon>Neopterygii</taxon>
        <taxon>Teleostei</taxon>
        <taxon>Neoteleostei</taxon>
        <taxon>Acanthomorphata</taxon>
        <taxon>Eupercaria</taxon>
        <taxon>Perciformes</taxon>
        <taxon>Cottioidei</taxon>
        <taxon>Cottales</taxon>
        <taxon>Liparidae</taxon>
        <taxon>Liparis</taxon>
    </lineage>
</organism>
<evidence type="ECO:0000313" key="3">
    <source>
        <dbReference type="Proteomes" id="UP000314294"/>
    </source>
</evidence>
<dbReference type="EMBL" id="SRLO01000167">
    <property type="protein sequence ID" value="TNN70166.1"/>
    <property type="molecule type" value="Genomic_DNA"/>
</dbReference>
<comment type="caution">
    <text evidence="2">The sequence shown here is derived from an EMBL/GenBank/DDBJ whole genome shotgun (WGS) entry which is preliminary data.</text>
</comment>